<evidence type="ECO:0000256" key="9">
    <source>
        <dbReference type="SAM" id="MobiDB-lite"/>
    </source>
</evidence>
<keyword evidence="6" id="KW-0479">Metal-binding</keyword>
<dbReference type="Proteomes" id="UP001139450">
    <property type="component" value="Unassembled WGS sequence"/>
</dbReference>
<protein>
    <recommendedName>
        <fullName evidence="2">Photosynthetic reaction center cytochrome c subunit</fullName>
    </recommendedName>
</protein>
<keyword evidence="7" id="KW-0249">Electron transport</keyword>
<dbReference type="GO" id="GO:0019684">
    <property type="term" value="P:photosynthesis, light reaction"/>
    <property type="evidence" value="ECO:0007669"/>
    <property type="project" value="InterPro"/>
</dbReference>
<dbReference type="RefSeq" id="WP_245129746.1">
    <property type="nucleotide sequence ID" value="NZ_JALJEJ010000003.1"/>
</dbReference>
<dbReference type="Pfam" id="PF02276">
    <property type="entry name" value="CytoC_RC"/>
    <property type="match status" value="1"/>
</dbReference>
<dbReference type="InterPro" id="IPR003158">
    <property type="entry name" value="Photosyn_RC_cyt_c-su"/>
</dbReference>
<dbReference type="InterPro" id="IPR036280">
    <property type="entry name" value="Multihaem_cyt_sf"/>
</dbReference>
<dbReference type="NCBIfam" id="NF033196">
    <property type="entry name" value="c_type_nonphoto"/>
    <property type="match status" value="1"/>
</dbReference>
<feature type="chain" id="PRO_5040974812" description="Photosynthetic reaction center cytochrome c subunit" evidence="10">
    <location>
        <begin position="22"/>
        <end position="168"/>
    </location>
</feature>
<keyword evidence="8" id="KW-0408">Iron</keyword>
<feature type="signal peptide" evidence="10">
    <location>
        <begin position="1"/>
        <end position="21"/>
    </location>
</feature>
<evidence type="ECO:0000313" key="12">
    <source>
        <dbReference type="Proteomes" id="UP001139450"/>
    </source>
</evidence>
<evidence type="ECO:0000256" key="1">
    <source>
        <dbReference type="ARBA" id="ARBA00003196"/>
    </source>
</evidence>
<feature type="region of interest" description="Disordered" evidence="9">
    <location>
        <begin position="129"/>
        <end position="168"/>
    </location>
</feature>
<keyword evidence="5" id="KW-0349">Heme</keyword>
<evidence type="ECO:0000256" key="3">
    <source>
        <dbReference type="ARBA" id="ARBA00022448"/>
    </source>
</evidence>
<keyword evidence="12" id="KW-1185">Reference proteome</keyword>
<keyword evidence="3" id="KW-0813">Transport</keyword>
<comment type="caution">
    <text evidence="11">The sequence shown here is derived from an EMBL/GenBank/DDBJ whole genome shotgun (WGS) entry which is preliminary data.</text>
</comment>
<accession>A0A9X1X2G2</accession>
<evidence type="ECO:0000256" key="7">
    <source>
        <dbReference type="ARBA" id="ARBA00022982"/>
    </source>
</evidence>
<evidence type="ECO:0000256" key="2">
    <source>
        <dbReference type="ARBA" id="ARBA00015978"/>
    </source>
</evidence>
<evidence type="ECO:0000256" key="4">
    <source>
        <dbReference type="ARBA" id="ARBA00022531"/>
    </source>
</evidence>
<gene>
    <name evidence="11" type="ORF">MUY27_09375</name>
</gene>
<keyword evidence="10" id="KW-0732">Signal</keyword>
<dbReference type="GO" id="GO:0005506">
    <property type="term" value="F:iron ion binding"/>
    <property type="evidence" value="ECO:0007669"/>
    <property type="project" value="InterPro"/>
</dbReference>
<feature type="compositionally biased region" description="Pro residues" evidence="9">
    <location>
        <begin position="156"/>
        <end position="168"/>
    </location>
</feature>
<comment type="function">
    <text evidence="1">The reaction center of purple bacteria contains a tightly bound cytochrome molecule which re-reduces the photo oxidized primary electron donor.</text>
</comment>
<keyword evidence="4" id="KW-0602">Photosynthesis</keyword>
<organism evidence="11 12">
    <name type="scientific">Mucilaginibacter straminoryzae</name>
    <dbReference type="NCBI Taxonomy" id="2932774"/>
    <lineage>
        <taxon>Bacteria</taxon>
        <taxon>Pseudomonadati</taxon>
        <taxon>Bacteroidota</taxon>
        <taxon>Sphingobacteriia</taxon>
        <taxon>Sphingobacteriales</taxon>
        <taxon>Sphingobacteriaceae</taxon>
        <taxon>Mucilaginibacter</taxon>
    </lineage>
</organism>
<dbReference type="GO" id="GO:0009055">
    <property type="term" value="F:electron transfer activity"/>
    <property type="evidence" value="ECO:0007669"/>
    <property type="project" value="InterPro"/>
</dbReference>
<evidence type="ECO:0000256" key="5">
    <source>
        <dbReference type="ARBA" id="ARBA00022617"/>
    </source>
</evidence>
<feature type="compositionally biased region" description="Low complexity" evidence="9">
    <location>
        <begin position="142"/>
        <end position="155"/>
    </location>
</feature>
<proteinExistence type="predicted"/>
<dbReference type="Gene3D" id="1.10.468.10">
    <property type="entry name" value="Photosynthetic Reaction Center, subunit C, domain 2"/>
    <property type="match status" value="1"/>
</dbReference>
<name>A0A9X1X2G2_9SPHI</name>
<evidence type="ECO:0000256" key="8">
    <source>
        <dbReference type="ARBA" id="ARBA00023004"/>
    </source>
</evidence>
<reference evidence="11" key="1">
    <citation type="submission" date="2022-04" db="EMBL/GenBank/DDBJ databases">
        <title>Mucilaginibacter sp. RS28 isolated from freshwater.</title>
        <authorList>
            <person name="Ko S.-R."/>
        </authorList>
    </citation>
    <scope>NUCLEOTIDE SEQUENCE</scope>
    <source>
        <strain evidence="11">RS28</strain>
    </source>
</reference>
<sequence length="168" mass="18258">MNKKLLATLSLSSVVVFTAFTAMQPGRPEPKITNLKVLPKNLTFRQVDHIMDEWSHALGVRCNFCHSPNPETKKMDWASDAKPEKHAAREMFKMMNSINKKYFKAEKDSLGVMMTTGVNCYSCHRGNPHPEVVSAPVPPRNGGPQAAPPAGATPAGTPPATPPPGNGR</sequence>
<dbReference type="EMBL" id="JALJEJ010000003">
    <property type="protein sequence ID" value="MCJ8209919.1"/>
    <property type="molecule type" value="Genomic_DNA"/>
</dbReference>
<dbReference type="GO" id="GO:0020037">
    <property type="term" value="F:heme binding"/>
    <property type="evidence" value="ECO:0007669"/>
    <property type="project" value="InterPro"/>
</dbReference>
<dbReference type="AlphaFoldDB" id="A0A9X1X2G2"/>
<evidence type="ECO:0000256" key="6">
    <source>
        <dbReference type="ARBA" id="ARBA00022723"/>
    </source>
</evidence>
<dbReference type="GO" id="GO:0030077">
    <property type="term" value="C:plasma membrane light-harvesting complex"/>
    <property type="evidence" value="ECO:0007669"/>
    <property type="project" value="InterPro"/>
</dbReference>
<evidence type="ECO:0000256" key="10">
    <source>
        <dbReference type="SAM" id="SignalP"/>
    </source>
</evidence>
<dbReference type="InterPro" id="IPR023119">
    <property type="entry name" value="Multihaem_cyt_PRC_cyt_su-like"/>
</dbReference>
<evidence type="ECO:0000313" key="11">
    <source>
        <dbReference type="EMBL" id="MCJ8209919.1"/>
    </source>
</evidence>
<dbReference type="SUPFAM" id="SSF48695">
    <property type="entry name" value="Multiheme cytochromes"/>
    <property type="match status" value="1"/>
</dbReference>